<keyword evidence="2" id="KW-1185">Reference proteome</keyword>
<reference evidence="1" key="1">
    <citation type="journal article" date="2020" name="Stud. Mycol.">
        <title>101 Dothideomycetes genomes: a test case for predicting lifestyles and emergence of pathogens.</title>
        <authorList>
            <person name="Haridas S."/>
            <person name="Albert R."/>
            <person name="Binder M."/>
            <person name="Bloem J."/>
            <person name="Labutti K."/>
            <person name="Salamov A."/>
            <person name="Andreopoulos B."/>
            <person name="Baker S."/>
            <person name="Barry K."/>
            <person name="Bills G."/>
            <person name="Bluhm B."/>
            <person name="Cannon C."/>
            <person name="Castanera R."/>
            <person name="Culley D."/>
            <person name="Daum C."/>
            <person name="Ezra D."/>
            <person name="Gonzalez J."/>
            <person name="Henrissat B."/>
            <person name="Kuo A."/>
            <person name="Liang C."/>
            <person name="Lipzen A."/>
            <person name="Lutzoni F."/>
            <person name="Magnuson J."/>
            <person name="Mondo S."/>
            <person name="Nolan M."/>
            <person name="Ohm R."/>
            <person name="Pangilinan J."/>
            <person name="Park H.-J."/>
            <person name="Ramirez L."/>
            <person name="Alfaro M."/>
            <person name="Sun H."/>
            <person name="Tritt A."/>
            <person name="Yoshinaga Y."/>
            <person name="Zwiers L.-H."/>
            <person name="Turgeon B."/>
            <person name="Goodwin S."/>
            <person name="Spatafora J."/>
            <person name="Crous P."/>
            <person name="Grigoriev I."/>
        </authorList>
    </citation>
    <scope>NUCLEOTIDE SEQUENCE</scope>
    <source>
        <strain evidence="1">ATCC 200398</strain>
    </source>
</reference>
<accession>A0ACB6RF34</accession>
<evidence type="ECO:0000313" key="1">
    <source>
        <dbReference type="EMBL" id="KAF2477102.1"/>
    </source>
</evidence>
<organism evidence="1 2">
    <name type="scientific">Lindgomyces ingoldianus</name>
    <dbReference type="NCBI Taxonomy" id="673940"/>
    <lineage>
        <taxon>Eukaryota</taxon>
        <taxon>Fungi</taxon>
        <taxon>Dikarya</taxon>
        <taxon>Ascomycota</taxon>
        <taxon>Pezizomycotina</taxon>
        <taxon>Dothideomycetes</taxon>
        <taxon>Pleosporomycetidae</taxon>
        <taxon>Pleosporales</taxon>
        <taxon>Lindgomycetaceae</taxon>
        <taxon>Lindgomyces</taxon>
    </lineage>
</organism>
<dbReference type="EMBL" id="MU003493">
    <property type="protein sequence ID" value="KAF2477102.1"/>
    <property type="molecule type" value="Genomic_DNA"/>
</dbReference>
<sequence>MSASPDAHAYFTAHSQADGIYLLVNCIAGPAAQHIVEWLTDMGKCTKPYSIPLRSGHFLENLAVRRAALILGMSPYVAHFTKKFCDHLLTGTASYDEIAMIGNLTTDDDPLFNCLIKNLAHLRAWNGIEDFVQFEKFLSSHPELAAAIAYMEGRLVVSCEGCRKRTPLKLRRKANEMY</sequence>
<gene>
    <name evidence="1" type="ORF">BDR25DRAFT_309403</name>
</gene>
<dbReference type="Proteomes" id="UP000799755">
    <property type="component" value="Unassembled WGS sequence"/>
</dbReference>
<comment type="caution">
    <text evidence="1">The sequence shown here is derived from an EMBL/GenBank/DDBJ whole genome shotgun (WGS) entry which is preliminary data.</text>
</comment>
<protein>
    <submittedName>
        <fullName evidence="1">Uncharacterized protein</fullName>
    </submittedName>
</protein>
<name>A0ACB6RF34_9PLEO</name>
<proteinExistence type="predicted"/>
<evidence type="ECO:0000313" key="2">
    <source>
        <dbReference type="Proteomes" id="UP000799755"/>
    </source>
</evidence>